<evidence type="ECO:0000313" key="3">
    <source>
        <dbReference type="Proteomes" id="UP000478995"/>
    </source>
</evidence>
<dbReference type="SUPFAM" id="SSF55008">
    <property type="entry name" value="HMA, heavy metal-associated domain"/>
    <property type="match status" value="1"/>
</dbReference>
<dbReference type="PRINTS" id="PR00946">
    <property type="entry name" value="HGSCAVENGER"/>
</dbReference>
<reference evidence="2 3" key="1">
    <citation type="submission" date="2019-04" db="EMBL/GenBank/DDBJ databases">
        <title>Genome sequencing of Clostridium botulinum Groups I-IV and Clostridium butyricum.</title>
        <authorList>
            <person name="Brunt J."/>
            <person name="Van Vliet A.H.M."/>
            <person name="Stringer S.C."/>
            <person name="Carter A.T."/>
            <person name="Peck M.W."/>
        </authorList>
    </citation>
    <scope>NUCLEOTIDE SEQUENCE [LARGE SCALE GENOMIC DNA]</scope>
    <source>
        <strain evidence="2 3">IFR 18/037</strain>
    </source>
</reference>
<gene>
    <name evidence="2" type="ORF">FC794_11815</name>
</gene>
<proteinExistence type="predicted"/>
<accession>A0A0C3MAT3</accession>
<dbReference type="InterPro" id="IPR006121">
    <property type="entry name" value="HMA_dom"/>
</dbReference>
<dbReference type="EMBL" id="SWOY01000003">
    <property type="protein sequence ID" value="NFG17467.1"/>
    <property type="molecule type" value="Genomic_DNA"/>
</dbReference>
<dbReference type="InterPro" id="IPR036163">
    <property type="entry name" value="HMA_dom_sf"/>
</dbReference>
<comment type="caution">
    <text evidence="2">The sequence shown here is derived from an EMBL/GenBank/DDBJ whole genome shotgun (WGS) entry which is preliminary data.</text>
</comment>
<dbReference type="InterPro" id="IPR001802">
    <property type="entry name" value="MerP/CopZ"/>
</dbReference>
<organism evidence="2 3">
    <name type="scientific">Clostridium botulinum</name>
    <dbReference type="NCBI Taxonomy" id="1491"/>
    <lineage>
        <taxon>Bacteria</taxon>
        <taxon>Bacillati</taxon>
        <taxon>Bacillota</taxon>
        <taxon>Clostridia</taxon>
        <taxon>Eubacteriales</taxon>
        <taxon>Clostridiaceae</taxon>
        <taxon>Clostridium</taxon>
    </lineage>
</organism>
<dbReference type="PROSITE" id="PS50846">
    <property type="entry name" value="HMA_2"/>
    <property type="match status" value="1"/>
</dbReference>
<evidence type="ECO:0000313" key="2">
    <source>
        <dbReference type="EMBL" id="NFG17467.1"/>
    </source>
</evidence>
<dbReference type="CDD" id="cd00371">
    <property type="entry name" value="HMA"/>
    <property type="match status" value="1"/>
</dbReference>
<dbReference type="Pfam" id="PF00403">
    <property type="entry name" value="HMA"/>
    <property type="match status" value="1"/>
</dbReference>
<dbReference type="GO" id="GO:0046872">
    <property type="term" value="F:metal ion binding"/>
    <property type="evidence" value="ECO:0007669"/>
    <property type="project" value="InterPro"/>
</dbReference>
<name>A0A0C3MAT3_CLOBO</name>
<sequence>MFFNKKSTGKEIELKVEGMMCNHCEIAVKEALQKVDGVKKVKVSHFKKRAFITLEEGKDVEVSKLIRAVKSTGYDASEI</sequence>
<protein>
    <submittedName>
        <fullName evidence="2">Heavy-metal-binding protein</fullName>
    </submittedName>
</protein>
<evidence type="ECO:0000259" key="1">
    <source>
        <dbReference type="PROSITE" id="PS50846"/>
    </source>
</evidence>
<dbReference type="AlphaFoldDB" id="A0A0C3MAT3"/>
<dbReference type="Gene3D" id="3.30.70.100">
    <property type="match status" value="1"/>
</dbReference>
<feature type="domain" description="HMA" evidence="1">
    <location>
        <begin position="10"/>
        <end position="77"/>
    </location>
</feature>
<dbReference type="Proteomes" id="UP000478995">
    <property type="component" value="Unassembled WGS sequence"/>
</dbReference>
<dbReference type="RefSeq" id="WP_041349663.1">
    <property type="nucleotide sequence ID" value="NZ_CP013841.1"/>
</dbReference>